<keyword evidence="4 13" id="KW-0547">Nucleotide-binding</keyword>
<dbReference type="PATRIC" id="fig|42256.3.peg.1646"/>
<evidence type="ECO:0000256" key="3">
    <source>
        <dbReference type="ARBA" id="ARBA00022598"/>
    </source>
</evidence>
<dbReference type="InterPro" id="IPR011053">
    <property type="entry name" value="Single_hybrid_motif"/>
</dbReference>
<proteinExistence type="predicted"/>
<keyword evidence="7" id="KW-0092">Biotin</keyword>
<dbReference type="SMART" id="SM00878">
    <property type="entry name" value="Biotin_carb_C"/>
    <property type="match status" value="1"/>
</dbReference>
<dbReference type="Proteomes" id="UP000025229">
    <property type="component" value="Chromosome"/>
</dbReference>
<evidence type="ECO:0000256" key="12">
    <source>
        <dbReference type="ARBA" id="ARBA00074050"/>
    </source>
</evidence>
<dbReference type="InterPro" id="IPR011054">
    <property type="entry name" value="Rudment_hybrid_motif"/>
</dbReference>
<evidence type="ECO:0000256" key="5">
    <source>
        <dbReference type="ARBA" id="ARBA00022840"/>
    </source>
</evidence>
<dbReference type="Pfam" id="PF21139">
    <property type="entry name" value="BT_MCC_alpha"/>
    <property type="match status" value="1"/>
</dbReference>
<dbReference type="SUPFAM" id="SSF52440">
    <property type="entry name" value="PreATP-grasp domain"/>
    <property type="match status" value="1"/>
</dbReference>
<dbReference type="GO" id="GO:0005524">
    <property type="term" value="F:ATP binding"/>
    <property type="evidence" value="ECO:0007669"/>
    <property type="project" value="UniProtKB-UniRule"/>
</dbReference>
<evidence type="ECO:0000256" key="9">
    <source>
        <dbReference type="ARBA" id="ARBA00048501"/>
    </source>
</evidence>
<dbReference type="Pfam" id="PF00289">
    <property type="entry name" value="Biotin_carb_N"/>
    <property type="match status" value="1"/>
</dbReference>
<dbReference type="HOGENOM" id="CLU_000395_3_1_11"/>
<dbReference type="Pfam" id="PF02785">
    <property type="entry name" value="Biotin_carb_C"/>
    <property type="match status" value="1"/>
</dbReference>
<keyword evidence="6" id="KW-0809">Transit peptide</keyword>
<dbReference type="PANTHER" id="PTHR18866">
    <property type="entry name" value="CARBOXYLASE:PYRUVATE/ACETYL-COA/PROPIONYL-COA CARBOXYLASE"/>
    <property type="match status" value="1"/>
</dbReference>
<dbReference type="InterPro" id="IPR005481">
    <property type="entry name" value="BC-like_N"/>
</dbReference>
<evidence type="ECO:0000313" key="17">
    <source>
        <dbReference type="EMBL" id="AHY46910.1"/>
    </source>
</evidence>
<dbReference type="InterPro" id="IPR016185">
    <property type="entry name" value="PreATP-grasp_dom_sf"/>
</dbReference>
<evidence type="ECO:0000256" key="1">
    <source>
        <dbReference type="ARBA" id="ARBA00001953"/>
    </source>
</evidence>
<evidence type="ECO:0000313" key="18">
    <source>
        <dbReference type="EMBL" id="MDX5894315.1"/>
    </source>
</evidence>
<dbReference type="Pfam" id="PF00364">
    <property type="entry name" value="Biotin_lipoyl"/>
    <property type="match status" value="1"/>
</dbReference>
<dbReference type="STRING" id="42256.RradSPS_1627"/>
<evidence type="ECO:0000256" key="7">
    <source>
        <dbReference type="ARBA" id="ARBA00023267"/>
    </source>
</evidence>
<dbReference type="PROSITE" id="PS00866">
    <property type="entry name" value="CPSASE_1"/>
    <property type="match status" value="1"/>
</dbReference>
<keyword evidence="5 13" id="KW-0067">ATP-binding</keyword>
<evidence type="ECO:0000259" key="15">
    <source>
        <dbReference type="PROSITE" id="PS50975"/>
    </source>
</evidence>
<evidence type="ECO:0000259" key="14">
    <source>
        <dbReference type="PROSITE" id="PS50968"/>
    </source>
</evidence>
<dbReference type="EMBL" id="JAWXXX010000001">
    <property type="protein sequence ID" value="MDX5894315.1"/>
    <property type="molecule type" value="Genomic_DNA"/>
</dbReference>
<dbReference type="OrthoDB" id="9760256at2"/>
<dbReference type="AlphaFoldDB" id="A0A023X4H7"/>
<comment type="function">
    <text evidence="10">Component of a biotin-dependent acyl-CoA carboxylase complex. This subunit catalyzes the ATP-dependent carboxylation of the biotin carried by the biotin carboxyl carrier (BCC) domain, resulting in the formation of carboxyl biotin. When associated with the beta1 subunit AccD1, is involved in branched amino-acid catabolism with methylcrotonyl coenzyme A as the substrate.</text>
</comment>
<evidence type="ECO:0000256" key="11">
    <source>
        <dbReference type="ARBA" id="ARBA00065901"/>
    </source>
</evidence>
<comment type="pathway">
    <text evidence="8">Amino-acid degradation; L-leucine degradation.</text>
</comment>
<evidence type="ECO:0000313" key="19">
    <source>
        <dbReference type="Proteomes" id="UP000025229"/>
    </source>
</evidence>
<dbReference type="InterPro" id="IPR050856">
    <property type="entry name" value="Biotin_carboxylase_complex"/>
</dbReference>
<dbReference type="eggNOG" id="COG4770">
    <property type="taxonomic scope" value="Bacteria"/>
</dbReference>
<dbReference type="PROSITE" id="PS50968">
    <property type="entry name" value="BIOTINYL_LIPOYL"/>
    <property type="match status" value="1"/>
</dbReference>
<dbReference type="PROSITE" id="PS50975">
    <property type="entry name" value="ATP_GRASP"/>
    <property type="match status" value="1"/>
</dbReference>
<comment type="cofactor">
    <cofactor evidence="1">
        <name>biotin</name>
        <dbReference type="ChEBI" id="CHEBI:57586"/>
    </cofactor>
</comment>
<evidence type="ECO:0000256" key="2">
    <source>
        <dbReference type="ARBA" id="ARBA00013263"/>
    </source>
</evidence>
<dbReference type="RefSeq" id="WP_038681876.1">
    <property type="nucleotide sequence ID" value="NZ_CP007514.1"/>
</dbReference>
<gene>
    <name evidence="17" type="ORF">RradSPS_1627</name>
    <name evidence="18" type="ORF">SIL72_09790</name>
</gene>
<comment type="subunit">
    <text evidence="11">The biotin-dependent acyl-CoA carboxylase complex is composed of AccA1, which contains the biotin carboxylase (BC) and biotin carboxyl carrier protein (BCCP) domains, and AccD1, which contains the carboxyl transferase (CT) domain. The AccA1/AccD1 complex forms a dodecamer.</text>
</comment>
<evidence type="ECO:0000256" key="13">
    <source>
        <dbReference type="PROSITE-ProRule" id="PRU00409"/>
    </source>
</evidence>
<dbReference type="CDD" id="cd06850">
    <property type="entry name" value="biotinyl_domain"/>
    <property type="match status" value="1"/>
</dbReference>
<comment type="catalytic activity">
    <reaction evidence="9">
        <text>N(6)-biotinyl-L-lysyl-[protein] + hydrogencarbonate + ATP = N(6)-carboxybiotinyl-L-lysyl-[protein] + ADP + phosphate + H(+)</text>
        <dbReference type="Rhea" id="RHEA:13501"/>
        <dbReference type="Rhea" id="RHEA-COMP:10505"/>
        <dbReference type="Rhea" id="RHEA-COMP:10506"/>
        <dbReference type="ChEBI" id="CHEBI:15378"/>
        <dbReference type="ChEBI" id="CHEBI:17544"/>
        <dbReference type="ChEBI" id="CHEBI:30616"/>
        <dbReference type="ChEBI" id="CHEBI:43474"/>
        <dbReference type="ChEBI" id="CHEBI:83144"/>
        <dbReference type="ChEBI" id="CHEBI:83145"/>
        <dbReference type="ChEBI" id="CHEBI:456216"/>
        <dbReference type="EC" id="6.3.4.14"/>
    </reaction>
    <physiologicalReaction direction="left-to-right" evidence="9">
        <dbReference type="Rhea" id="RHEA:13502"/>
    </physiologicalReaction>
</comment>
<dbReference type="InterPro" id="IPR001882">
    <property type="entry name" value="Biotin_BS"/>
</dbReference>
<feature type="domain" description="Lipoyl-binding" evidence="14">
    <location>
        <begin position="577"/>
        <end position="648"/>
    </location>
</feature>
<evidence type="ECO:0000256" key="6">
    <source>
        <dbReference type="ARBA" id="ARBA00022946"/>
    </source>
</evidence>
<dbReference type="Proteomes" id="UP001281130">
    <property type="component" value="Unassembled WGS sequence"/>
</dbReference>
<dbReference type="PROSITE" id="PS00867">
    <property type="entry name" value="CPSASE_2"/>
    <property type="match status" value="1"/>
</dbReference>
<evidence type="ECO:0000256" key="4">
    <source>
        <dbReference type="ARBA" id="ARBA00022741"/>
    </source>
</evidence>
<dbReference type="KEGG" id="rrd:RradSPS_1627"/>
<dbReference type="InterPro" id="IPR011761">
    <property type="entry name" value="ATP-grasp"/>
</dbReference>
<evidence type="ECO:0000256" key="10">
    <source>
        <dbReference type="ARBA" id="ARBA00053351"/>
    </source>
</evidence>
<protein>
    <recommendedName>
        <fullName evidence="12">Biotin-dependent 3-methylcrotonyl-coenzyme A carboxylase alpha1 subunit</fullName>
        <ecNumber evidence="2">6.3.4.14</ecNumber>
    </recommendedName>
</protein>
<name>A0A023X4H7_RUBRA</name>
<dbReference type="Gene3D" id="2.40.50.100">
    <property type="match status" value="1"/>
</dbReference>
<dbReference type="GO" id="GO:0046872">
    <property type="term" value="F:metal ion binding"/>
    <property type="evidence" value="ECO:0007669"/>
    <property type="project" value="InterPro"/>
</dbReference>
<keyword evidence="19" id="KW-1185">Reference proteome</keyword>
<dbReference type="Pfam" id="PF02786">
    <property type="entry name" value="CPSase_L_D2"/>
    <property type="match status" value="1"/>
</dbReference>
<dbReference type="PANTHER" id="PTHR18866:SF33">
    <property type="entry name" value="METHYLCROTONOYL-COA CARBOXYLASE SUBUNIT ALPHA, MITOCHONDRIAL-RELATED"/>
    <property type="match status" value="1"/>
</dbReference>
<reference evidence="17 19" key="1">
    <citation type="submission" date="2014-03" db="EMBL/GenBank/DDBJ databases">
        <title>Complete genome sequence of the Radio-Resistant Rubrobacter radiotolerans RSPS-4.</title>
        <authorList>
            <person name="Egas C.C."/>
            <person name="Barroso C.C."/>
            <person name="Froufe H.J.C."/>
            <person name="Pacheco J.J."/>
            <person name="Albuquerque L.L."/>
            <person name="da Costa M.M.S."/>
        </authorList>
    </citation>
    <scope>NUCLEOTIDE SEQUENCE [LARGE SCALE GENOMIC DNA]</scope>
    <source>
        <strain evidence="17 19">RSPS-4</strain>
    </source>
</reference>
<dbReference type="SUPFAM" id="SSF56059">
    <property type="entry name" value="Glutathione synthetase ATP-binding domain-like"/>
    <property type="match status" value="1"/>
</dbReference>
<dbReference type="SUPFAM" id="SSF51230">
    <property type="entry name" value="Single hybrid motif"/>
    <property type="match status" value="1"/>
</dbReference>
<dbReference type="EC" id="6.3.4.14" evidence="2"/>
<dbReference type="InterPro" id="IPR011764">
    <property type="entry name" value="Biotin_carboxylation_dom"/>
</dbReference>
<reference evidence="18" key="2">
    <citation type="submission" date="2023-11" db="EMBL/GenBank/DDBJ databases">
        <title>MicrobeMod: A computational toolkit for identifying prokaryotic methylation and restriction-modification with nanopore sequencing.</title>
        <authorList>
            <person name="Crits-Christoph A."/>
            <person name="Kang S.C."/>
            <person name="Lee H."/>
            <person name="Ostrov N."/>
        </authorList>
    </citation>
    <scope>NUCLEOTIDE SEQUENCE</scope>
    <source>
        <strain evidence="18">ATCC 51242</strain>
    </source>
</reference>
<dbReference type="InterPro" id="IPR005482">
    <property type="entry name" value="Biotin_COase_C"/>
</dbReference>
<dbReference type="InterPro" id="IPR048429">
    <property type="entry name" value="MCC_alpha_BT"/>
</dbReference>
<accession>A0A023X4H7</accession>
<dbReference type="EMBL" id="CP007514">
    <property type="protein sequence ID" value="AHY46910.1"/>
    <property type="molecule type" value="Genomic_DNA"/>
</dbReference>
<sequence>MPREIRKLLVANRGEIAVRIFRACRELGIVSVAVFSEADVAARHVREADEAYAIGGSAASDSYLNVRNIVAAIGDSGADAVHPGYGFLSESPAFARAVREAGAVWVGPSAEAMEALGLKVEAKRLAERAGVPTVPGYAGSDASERKFAEEAQRIGYPVLVKASAGGGGRGMRVVREAGELPEAVRAARREAEAAFSDGTVFLEKLVERPRHVEVQVIGDEHGGVLHLYERECSIQRRHQKVIEEAPSPALSPELRERICASAVRLAREAAYTNAGTVEFLLSENGEFYFLEMNTRLQVEHPVTEAVTGLDLVRLQLAVAAGERLPVRQEEVHIGGAAIEARVYAEDEGGFPAGGRLLAFDPPEGTGIRNDSGVETGDEVPLFYDAMISKLIVHAPDRERAVERLREALSEYVVLGSPTNLPLLRSIASRPAFARGETRTDFLQREGLLGDAGFSEPPDEAFALAAVAEVAAPRPARDPFEAGPWRTLGLASLRYLADGGERRVEVHRGAEGFEASVRGESYAVRLLSRLGERAYLTVDGLPARVGVGERSVTVSLEGEEFEVRRVPPPVPAGGGSEAGAEGLVAPMPGTVVSVNVEEGEQVREGQLLLVLEAMKMEQPVTAPHDGTVVSLPYGKGDLVSGGDVLVEVLSGDEGRGGTGP</sequence>
<dbReference type="FunFam" id="3.30.470.20:FF:000028">
    <property type="entry name" value="Methylcrotonoyl-CoA carboxylase subunit alpha, mitochondrial"/>
    <property type="match status" value="1"/>
</dbReference>
<feature type="domain" description="ATP-grasp" evidence="15">
    <location>
        <begin position="123"/>
        <end position="320"/>
    </location>
</feature>
<dbReference type="InterPro" id="IPR005479">
    <property type="entry name" value="CPAse_ATP-bd"/>
</dbReference>
<dbReference type="FunFam" id="3.30.1490.20:FF:000003">
    <property type="entry name" value="acetyl-CoA carboxylase isoform X1"/>
    <property type="match status" value="1"/>
</dbReference>
<dbReference type="FunFam" id="3.40.50.20:FF:000010">
    <property type="entry name" value="Propionyl-CoA carboxylase subunit alpha"/>
    <property type="match status" value="1"/>
</dbReference>
<evidence type="ECO:0000259" key="16">
    <source>
        <dbReference type="PROSITE" id="PS50979"/>
    </source>
</evidence>
<dbReference type="GO" id="GO:0004075">
    <property type="term" value="F:biotin carboxylase activity"/>
    <property type="evidence" value="ECO:0007669"/>
    <property type="project" value="UniProtKB-EC"/>
</dbReference>
<dbReference type="PROSITE" id="PS00188">
    <property type="entry name" value="BIOTIN"/>
    <property type="match status" value="1"/>
</dbReference>
<organism evidence="17 19">
    <name type="scientific">Rubrobacter radiotolerans</name>
    <name type="common">Arthrobacter radiotolerans</name>
    <dbReference type="NCBI Taxonomy" id="42256"/>
    <lineage>
        <taxon>Bacteria</taxon>
        <taxon>Bacillati</taxon>
        <taxon>Actinomycetota</taxon>
        <taxon>Rubrobacteria</taxon>
        <taxon>Rubrobacterales</taxon>
        <taxon>Rubrobacteraceae</taxon>
        <taxon>Rubrobacter</taxon>
    </lineage>
</organism>
<dbReference type="FunFam" id="2.40.50.100:FF:000003">
    <property type="entry name" value="Acetyl-CoA carboxylase biotin carboxyl carrier protein"/>
    <property type="match status" value="1"/>
</dbReference>
<dbReference type="Gene3D" id="3.30.470.20">
    <property type="entry name" value="ATP-grasp fold, B domain"/>
    <property type="match status" value="1"/>
</dbReference>
<keyword evidence="3" id="KW-0436">Ligase</keyword>
<feature type="domain" description="Biotin carboxylation" evidence="16">
    <location>
        <begin position="4"/>
        <end position="447"/>
    </location>
</feature>
<dbReference type="InterPro" id="IPR000089">
    <property type="entry name" value="Biotin_lipoyl"/>
</dbReference>
<evidence type="ECO:0000256" key="8">
    <source>
        <dbReference type="ARBA" id="ARBA00046317"/>
    </source>
</evidence>
<dbReference type="SUPFAM" id="SSF51246">
    <property type="entry name" value="Rudiment single hybrid motif"/>
    <property type="match status" value="1"/>
</dbReference>
<dbReference type="PROSITE" id="PS50979">
    <property type="entry name" value="BC"/>
    <property type="match status" value="1"/>
</dbReference>